<dbReference type="EMBL" id="KV087455">
    <property type="protein sequence ID" value="KZT76854.1"/>
    <property type="molecule type" value="Genomic_DNA"/>
</dbReference>
<organism evidence="1 2">
    <name type="scientific">Dorcoceras hygrometricum</name>
    <dbReference type="NCBI Taxonomy" id="472368"/>
    <lineage>
        <taxon>Eukaryota</taxon>
        <taxon>Viridiplantae</taxon>
        <taxon>Streptophyta</taxon>
        <taxon>Embryophyta</taxon>
        <taxon>Tracheophyta</taxon>
        <taxon>Spermatophyta</taxon>
        <taxon>Magnoliopsida</taxon>
        <taxon>eudicotyledons</taxon>
        <taxon>Gunneridae</taxon>
        <taxon>Pentapetalae</taxon>
        <taxon>asterids</taxon>
        <taxon>lamiids</taxon>
        <taxon>Lamiales</taxon>
        <taxon>Gesneriaceae</taxon>
        <taxon>Didymocarpoideae</taxon>
        <taxon>Trichosporeae</taxon>
        <taxon>Loxocarpinae</taxon>
        <taxon>Dorcoceras</taxon>
    </lineage>
</organism>
<protein>
    <submittedName>
        <fullName evidence="1">Palmitoyl-protein thioesterase 1-like</fullName>
    </submittedName>
</protein>
<evidence type="ECO:0000313" key="1">
    <source>
        <dbReference type="EMBL" id="KZT76854.1"/>
    </source>
</evidence>
<name>A0A2Z6ZUA1_9LAMI</name>
<dbReference type="Proteomes" id="UP000250235">
    <property type="component" value="Unassembled WGS sequence"/>
</dbReference>
<sequence>MQSNATPTDLDTSRIMQTNATPTDLDTLRIMQTNATPTDLATANATADTSTANATVSNIPTVTDETINSTQGEQGANPIGLDLRWNRNHPPEQVIEYNTQAICFWKFGPQCPTSPLLPPRKAPLEEFDGYSTSANTHPHKHHLYGLLDSTMHTSRNCVTKYIHMSFTSS</sequence>
<evidence type="ECO:0000313" key="2">
    <source>
        <dbReference type="Proteomes" id="UP000250235"/>
    </source>
</evidence>
<gene>
    <name evidence="1" type="ORF">F511_46122</name>
</gene>
<keyword evidence="2" id="KW-1185">Reference proteome</keyword>
<accession>A0A2Z6ZUA1</accession>
<proteinExistence type="predicted"/>
<reference evidence="1 2" key="1">
    <citation type="journal article" date="2015" name="Proc. Natl. Acad. Sci. U.S.A.">
        <title>The resurrection genome of Boea hygrometrica: A blueprint for survival of dehydration.</title>
        <authorList>
            <person name="Xiao L."/>
            <person name="Yang G."/>
            <person name="Zhang L."/>
            <person name="Yang X."/>
            <person name="Zhao S."/>
            <person name="Ji Z."/>
            <person name="Zhou Q."/>
            <person name="Hu M."/>
            <person name="Wang Y."/>
            <person name="Chen M."/>
            <person name="Xu Y."/>
            <person name="Jin H."/>
            <person name="Xiao X."/>
            <person name="Hu G."/>
            <person name="Bao F."/>
            <person name="Hu Y."/>
            <person name="Wan P."/>
            <person name="Li L."/>
            <person name="Deng X."/>
            <person name="Kuang T."/>
            <person name="Xiang C."/>
            <person name="Zhu J.K."/>
            <person name="Oliver M.J."/>
            <person name="He Y."/>
        </authorList>
    </citation>
    <scope>NUCLEOTIDE SEQUENCE [LARGE SCALE GENOMIC DNA]</scope>
    <source>
        <strain evidence="2">cv. XS01</strain>
    </source>
</reference>
<dbReference type="AlphaFoldDB" id="A0A2Z6ZUA1"/>